<keyword evidence="4" id="KW-1185">Reference proteome</keyword>
<protein>
    <submittedName>
        <fullName evidence="3">Uncharacterized protein</fullName>
    </submittedName>
</protein>
<name>V7AK46_PHAVU</name>
<organism evidence="3 4">
    <name type="scientific">Phaseolus vulgaris</name>
    <name type="common">Kidney bean</name>
    <name type="synonym">French bean</name>
    <dbReference type="NCBI Taxonomy" id="3885"/>
    <lineage>
        <taxon>Eukaryota</taxon>
        <taxon>Viridiplantae</taxon>
        <taxon>Streptophyta</taxon>
        <taxon>Embryophyta</taxon>
        <taxon>Tracheophyta</taxon>
        <taxon>Spermatophyta</taxon>
        <taxon>Magnoliopsida</taxon>
        <taxon>eudicotyledons</taxon>
        <taxon>Gunneridae</taxon>
        <taxon>Pentapetalae</taxon>
        <taxon>rosids</taxon>
        <taxon>fabids</taxon>
        <taxon>Fabales</taxon>
        <taxon>Fabaceae</taxon>
        <taxon>Papilionoideae</taxon>
        <taxon>50 kb inversion clade</taxon>
        <taxon>NPAAA clade</taxon>
        <taxon>indigoferoid/millettioid clade</taxon>
        <taxon>Phaseoleae</taxon>
        <taxon>Phaseolus</taxon>
    </lineage>
</organism>
<feature type="compositionally biased region" description="Basic residues" evidence="2">
    <location>
        <begin position="1"/>
        <end position="23"/>
    </location>
</feature>
<evidence type="ECO:0000313" key="4">
    <source>
        <dbReference type="Proteomes" id="UP000000226"/>
    </source>
</evidence>
<dbReference type="Gramene" id="ESW05914">
    <property type="protein sequence ID" value="ESW05914"/>
    <property type="gene ID" value="PHAVU_010G003400g"/>
</dbReference>
<reference evidence="4" key="1">
    <citation type="journal article" date="2014" name="Nat. Genet.">
        <title>A reference genome for common bean and genome-wide analysis of dual domestications.</title>
        <authorList>
            <person name="Schmutz J."/>
            <person name="McClean P.E."/>
            <person name="Mamidi S."/>
            <person name="Wu G.A."/>
            <person name="Cannon S.B."/>
            <person name="Grimwood J."/>
            <person name="Jenkins J."/>
            <person name="Shu S."/>
            <person name="Song Q."/>
            <person name="Chavarro C."/>
            <person name="Torres-Torres M."/>
            <person name="Geffroy V."/>
            <person name="Moghaddam S.M."/>
            <person name="Gao D."/>
            <person name="Abernathy B."/>
            <person name="Barry K."/>
            <person name="Blair M."/>
            <person name="Brick M.A."/>
            <person name="Chovatia M."/>
            <person name="Gepts P."/>
            <person name="Goodstein D.M."/>
            <person name="Gonzales M."/>
            <person name="Hellsten U."/>
            <person name="Hyten D.L."/>
            <person name="Jia G."/>
            <person name="Kelly J.D."/>
            <person name="Kudrna D."/>
            <person name="Lee R."/>
            <person name="Richard M.M."/>
            <person name="Miklas P.N."/>
            <person name="Osorno J.M."/>
            <person name="Rodrigues J."/>
            <person name="Thareau V."/>
            <person name="Urrea C.A."/>
            <person name="Wang M."/>
            <person name="Yu Y."/>
            <person name="Zhang M."/>
            <person name="Wing R.A."/>
            <person name="Cregan P.B."/>
            <person name="Rokhsar D.S."/>
            <person name="Jackson S.A."/>
        </authorList>
    </citation>
    <scope>NUCLEOTIDE SEQUENCE [LARGE SCALE GENOMIC DNA]</scope>
    <source>
        <strain evidence="4">cv. G19833</strain>
    </source>
</reference>
<sequence>MSHGNSRSRSKSGSRSSKARSVSRRRESPSPSRYRRSQERRHSPSPRRKSTERPSHSRRSSSQNRSGTNHKKQEKITSYRAAVDHCIETSISLTDTRNKERTKTPSRSPSRSRSKSRSKRKGSKSPKAKTASPRRYGSEKALGYYRYRRSQERRTSPCQRRKSTERPHIPSQKISASCNQTKVTKLLLPDEQILEENEIETKALSLRAAEELSKAPKIGEIYNEVEADVKNIEKRLKYLSQKLQMLSINEANEIADAAYLLRLLRKPNNEIEMAGQMALRGALLMLQAEMLSSKGKELLEQSKNKLKFTML</sequence>
<dbReference type="OrthoDB" id="1434136at2759"/>
<gene>
    <name evidence="3" type="ORF">PHAVU_010G003400g</name>
</gene>
<evidence type="ECO:0000256" key="2">
    <source>
        <dbReference type="SAM" id="MobiDB-lite"/>
    </source>
</evidence>
<dbReference type="AlphaFoldDB" id="V7AK46"/>
<keyword evidence="1" id="KW-0175">Coiled coil</keyword>
<feature type="compositionally biased region" description="Basic residues" evidence="2">
    <location>
        <begin position="110"/>
        <end position="127"/>
    </location>
</feature>
<proteinExistence type="predicted"/>
<accession>V7AK46</accession>
<feature type="region of interest" description="Disordered" evidence="2">
    <location>
        <begin position="1"/>
        <end position="172"/>
    </location>
</feature>
<feature type="coiled-coil region" evidence="1">
    <location>
        <begin position="222"/>
        <end position="249"/>
    </location>
</feature>
<evidence type="ECO:0000313" key="3">
    <source>
        <dbReference type="EMBL" id="ESW05914.1"/>
    </source>
</evidence>
<feature type="compositionally biased region" description="Basic and acidic residues" evidence="2">
    <location>
        <begin position="74"/>
        <end position="87"/>
    </location>
</feature>
<evidence type="ECO:0000256" key="1">
    <source>
        <dbReference type="SAM" id="Coils"/>
    </source>
</evidence>
<dbReference type="Proteomes" id="UP000000226">
    <property type="component" value="Chromosome 10"/>
</dbReference>
<dbReference type="EMBL" id="CM002297">
    <property type="protein sequence ID" value="ESW05914.1"/>
    <property type="molecule type" value="Genomic_DNA"/>
</dbReference>